<dbReference type="GO" id="GO:0016559">
    <property type="term" value="P:peroxisome fission"/>
    <property type="evidence" value="ECO:0007669"/>
    <property type="project" value="InterPro"/>
</dbReference>
<keyword evidence="9" id="KW-1185">Reference proteome</keyword>
<reference evidence="8" key="1">
    <citation type="journal article" date="2023" name="Plant J.">
        <title>Genome sequences and population genomics provide insights into the demographic history, inbreeding, and mutation load of two 'living fossil' tree species of Dipteronia.</title>
        <authorList>
            <person name="Feng Y."/>
            <person name="Comes H.P."/>
            <person name="Chen J."/>
            <person name="Zhu S."/>
            <person name="Lu R."/>
            <person name="Zhang X."/>
            <person name="Li P."/>
            <person name="Qiu J."/>
            <person name="Olsen K.M."/>
            <person name="Qiu Y."/>
        </authorList>
    </citation>
    <scope>NUCLEOTIDE SEQUENCE</scope>
    <source>
        <strain evidence="8">NBL</strain>
    </source>
</reference>
<name>A0AAE0B7P4_9ROSI</name>
<evidence type="ECO:0000256" key="3">
    <source>
        <dbReference type="ARBA" id="ARBA00008194"/>
    </source>
</evidence>
<keyword evidence="5" id="KW-0962">Peroxisome biogenesis</keyword>
<evidence type="ECO:0000313" key="9">
    <source>
        <dbReference type="Proteomes" id="UP001281410"/>
    </source>
</evidence>
<evidence type="ECO:0000256" key="7">
    <source>
        <dbReference type="ARBA" id="ARBA00023140"/>
    </source>
</evidence>
<dbReference type="AlphaFoldDB" id="A0AAE0B7P4"/>
<dbReference type="Pfam" id="PF05648">
    <property type="entry name" value="PEX11"/>
    <property type="match status" value="1"/>
</dbReference>
<dbReference type="GO" id="GO:0042802">
    <property type="term" value="F:identical protein binding"/>
    <property type="evidence" value="ECO:0007669"/>
    <property type="project" value="UniProtKB-ARBA"/>
</dbReference>
<evidence type="ECO:0000256" key="4">
    <source>
        <dbReference type="ARBA" id="ARBA00011340"/>
    </source>
</evidence>
<evidence type="ECO:0000256" key="2">
    <source>
        <dbReference type="ARBA" id="ARBA00004585"/>
    </source>
</evidence>
<evidence type="ECO:0008006" key="10">
    <source>
        <dbReference type="Google" id="ProtNLM"/>
    </source>
</evidence>
<evidence type="ECO:0000256" key="1">
    <source>
        <dbReference type="ARBA" id="ARBA00002503"/>
    </source>
</evidence>
<organism evidence="8 9">
    <name type="scientific">Dipteronia sinensis</name>
    <dbReference type="NCBI Taxonomy" id="43782"/>
    <lineage>
        <taxon>Eukaryota</taxon>
        <taxon>Viridiplantae</taxon>
        <taxon>Streptophyta</taxon>
        <taxon>Embryophyta</taxon>
        <taxon>Tracheophyta</taxon>
        <taxon>Spermatophyta</taxon>
        <taxon>Magnoliopsida</taxon>
        <taxon>eudicotyledons</taxon>
        <taxon>Gunneridae</taxon>
        <taxon>Pentapetalae</taxon>
        <taxon>rosids</taxon>
        <taxon>malvids</taxon>
        <taxon>Sapindales</taxon>
        <taxon>Sapindaceae</taxon>
        <taxon>Hippocastanoideae</taxon>
        <taxon>Acereae</taxon>
        <taxon>Dipteronia</taxon>
    </lineage>
</organism>
<comment type="function">
    <text evidence="1">Involved in peroxisomal proliferation. Promotes peroxisomal duplication, aggregation or elongation without fission.</text>
</comment>
<keyword evidence="6" id="KW-0472">Membrane</keyword>
<dbReference type="GO" id="GO:0005778">
    <property type="term" value="C:peroxisomal membrane"/>
    <property type="evidence" value="ECO:0007669"/>
    <property type="project" value="UniProtKB-SubCell"/>
</dbReference>
<evidence type="ECO:0000256" key="5">
    <source>
        <dbReference type="ARBA" id="ARBA00022593"/>
    </source>
</evidence>
<dbReference type="PANTHER" id="PTHR12652">
    <property type="entry name" value="PEROXISOMAL BIOGENESIS FACTOR 11"/>
    <property type="match status" value="1"/>
</dbReference>
<keyword evidence="7" id="KW-0576">Peroxisome</keyword>
<evidence type="ECO:0000256" key="6">
    <source>
        <dbReference type="ARBA" id="ARBA00023136"/>
    </source>
</evidence>
<comment type="subunit">
    <text evidence="4">Homooligomer. Interacts with ARC5 and FIS1B on peroxisomes.</text>
</comment>
<proteinExistence type="inferred from homology"/>
<dbReference type="Proteomes" id="UP001281410">
    <property type="component" value="Unassembled WGS sequence"/>
</dbReference>
<comment type="subcellular location">
    <subcellularLocation>
        <location evidence="2">Peroxisome membrane</location>
        <topology evidence="2">Multi-pass membrane protein</topology>
    </subcellularLocation>
</comment>
<gene>
    <name evidence="8" type="ORF">Dsin_003447</name>
</gene>
<comment type="similarity">
    <text evidence="3">Belongs to the peroxin-11 family.</text>
</comment>
<evidence type="ECO:0000313" key="8">
    <source>
        <dbReference type="EMBL" id="KAK3231566.1"/>
    </source>
</evidence>
<dbReference type="EMBL" id="JANJYJ010000001">
    <property type="protein sequence ID" value="KAK3231566.1"/>
    <property type="molecule type" value="Genomic_DNA"/>
</dbReference>
<dbReference type="GO" id="GO:0044375">
    <property type="term" value="P:regulation of peroxisome size"/>
    <property type="evidence" value="ECO:0007669"/>
    <property type="project" value="UniProtKB-ARBA"/>
</dbReference>
<accession>A0AAE0B7P4</accession>
<dbReference type="PANTHER" id="PTHR12652:SF50">
    <property type="entry name" value="PEROXIN 11"/>
    <property type="match status" value="1"/>
</dbReference>
<sequence length="253" mass="28640">MESESSTASPSLSESTIEGRGFLNHLEAHQAKREGVDKLLKISNYATKIILASSLLSETSTLIRRHKSFESSVEKSRKAFRIGKFIQCINALRNSHFDSKQELFLSVVANVSGCLYYFVEQFIWLVYSGLIDHKHLRNLEKISVWAEFIGYFGSISLTIWDLKRINKDEEALKSSIKVAISRGKGYCEEEERMRKLREEKLMNILSIVQDLAEGLTALADVWDSKGRLSGPLLLAFYGLLSPVISSHNTWISC</sequence>
<protein>
    <recommendedName>
        <fullName evidence="10">Peroxisomal membrane protein 11A</fullName>
    </recommendedName>
</protein>
<comment type="caution">
    <text evidence="8">The sequence shown here is derived from an EMBL/GenBank/DDBJ whole genome shotgun (WGS) entry which is preliminary data.</text>
</comment>
<dbReference type="InterPro" id="IPR008733">
    <property type="entry name" value="PEX11"/>
</dbReference>